<evidence type="ECO:0000256" key="1">
    <source>
        <dbReference type="SAM" id="MobiDB-lite"/>
    </source>
</evidence>
<evidence type="ECO:0000313" key="3">
    <source>
        <dbReference type="Proteomes" id="UP000827092"/>
    </source>
</evidence>
<gene>
    <name evidence="2" type="ORF">JTE90_016330</name>
</gene>
<feature type="region of interest" description="Disordered" evidence="1">
    <location>
        <begin position="15"/>
        <end position="35"/>
    </location>
</feature>
<sequence length="186" mass="21701">MPRNSPWLLKHWAFGDPTKEGAKPPDNSYATEKPKARRTIFKKKIKSSSSMAASEDRSKRILRHFDNVHYTATECTIHPRKPCLLILNNFNHHRYHCLYANKSIVWKSYTVSKSCDLPEHFYKLMDMHKQFGNTYVLNFTGAFRDTLGYTLGLFHLPSQLYAPRKIEPHVFKETAYAILVFFCAID</sequence>
<dbReference type="AlphaFoldDB" id="A0AAV6TQ66"/>
<evidence type="ECO:0000313" key="2">
    <source>
        <dbReference type="EMBL" id="KAG8173841.1"/>
    </source>
</evidence>
<proteinExistence type="predicted"/>
<name>A0AAV6TQ66_9ARAC</name>
<organism evidence="2 3">
    <name type="scientific">Oedothorax gibbosus</name>
    <dbReference type="NCBI Taxonomy" id="931172"/>
    <lineage>
        <taxon>Eukaryota</taxon>
        <taxon>Metazoa</taxon>
        <taxon>Ecdysozoa</taxon>
        <taxon>Arthropoda</taxon>
        <taxon>Chelicerata</taxon>
        <taxon>Arachnida</taxon>
        <taxon>Araneae</taxon>
        <taxon>Araneomorphae</taxon>
        <taxon>Entelegynae</taxon>
        <taxon>Araneoidea</taxon>
        <taxon>Linyphiidae</taxon>
        <taxon>Erigoninae</taxon>
        <taxon>Oedothorax</taxon>
    </lineage>
</organism>
<accession>A0AAV6TQ66</accession>
<dbReference type="Proteomes" id="UP000827092">
    <property type="component" value="Unassembled WGS sequence"/>
</dbReference>
<comment type="caution">
    <text evidence="2">The sequence shown here is derived from an EMBL/GenBank/DDBJ whole genome shotgun (WGS) entry which is preliminary data.</text>
</comment>
<dbReference type="EMBL" id="JAFNEN010001470">
    <property type="protein sequence ID" value="KAG8173841.1"/>
    <property type="molecule type" value="Genomic_DNA"/>
</dbReference>
<reference evidence="2 3" key="1">
    <citation type="journal article" date="2022" name="Nat. Ecol. Evol.">
        <title>A masculinizing supergene underlies an exaggerated male reproductive morph in a spider.</title>
        <authorList>
            <person name="Hendrickx F."/>
            <person name="De Corte Z."/>
            <person name="Sonet G."/>
            <person name="Van Belleghem S.M."/>
            <person name="Kostlbacher S."/>
            <person name="Vangestel C."/>
        </authorList>
    </citation>
    <scope>NUCLEOTIDE SEQUENCE [LARGE SCALE GENOMIC DNA]</scope>
    <source>
        <strain evidence="2">W744_W776</strain>
    </source>
</reference>
<keyword evidence="3" id="KW-1185">Reference proteome</keyword>
<protein>
    <submittedName>
        <fullName evidence="2">Uncharacterized protein</fullName>
    </submittedName>
</protein>